<dbReference type="GO" id="GO:0006508">
    <property type="term" value="P:proteolysis"/>
    <property type="evidence" value="ECO:0007669"/>
    <property type="project" value="TreeGrafter"/>
</dbReference>
<dbReference type="InterPro" id="IPR036383">
    <property type="entry name" value="TSP1_rpt_sf"/>
</dbReference>
<dbReference type="SMART" id="SM00209">
    <property type="entry name" value="TSP1"/>
    <property type="match status" value="6"/>
</dbReference>
<keyword evidence="4" id="KW-0677">Repeat</keyword>
<evidence type="ECO:0000313" key="8">
    <source>
        <dbReference type="WBParaSite" id="HPLM_0001709201-mRNA-1"/>
    </source>
</evidence>
<dbReference type="PROSITE" id="PS50092">
    <property type="entry name" value="TSP1"/>
    <property type="match status" value="5"/>
</dbReference>
<reference evidence="6 7" key="2">
    <citation type="submission" date="2018-11" db="EMBL/GenBank/DDBJ databases">
        <authorList>
            <consortium name="Pathogen Informatics"/>
        </authorList>
    </citation>
    <scope>NUCLEOTIDE SEQUENCE [LARGE SCALE GENOMIC DNA]</scope>
    <source>
        <strain evidence="6 7">MHpl1</strain>
    </source>
</reference>
<gene>
    <name evidence="6" type="ORF">HPLM_LOCUS17081</name>
</gene>
<evidence type="ECO:0000313" key="6">
    <source>
        <dbReference type="EMBL" id="VDO63265.1"/>
    </source>
</evidence>
<dbReference type="SMART" id="SM00408">
    <property type="entry name" value="IGc2"/>
    <property type="match status" value="1"/>
</dbReference>
<keyword evidence="7" id="KW-1185">Reference proteome</keyword>
<dbReference type="PROSITE" id="PS50835">
    <property type="entry name" value="IG_LIKE"/>
    <property type="match status" value="1"/>
</dbReference>
<dbReference type="InterPro" id="IPR000884">
    <property type="entry name" value="TSP1_rpt"/>
</dbReference>
<keyword evidence="2" id="KW-0964">Secreted</keyword>
<evidence type="ECO:0000256" key="4">
    <source>
        <dbReference type="ARBA" id="ARBA00022737"/>
    </source>
</evidence>
<dbReference type="GO" id="GO:0005576">
    <property type="term" value="C:extracellular region"/>
    <property type="evidence" value="ECO:0007669"/>
    <property type="project" value="UniProtKB-SubCell"/>
</dbReference>
<dbReference type="WBParaSite" id="HPLM_0001709201-mRNA-1">
    <property type="protein sequence ID" value="HPLM_0001709201-mRNA-1"/>
    <property type="gene ID" value="HPLM_0001709201"/>
</dbReference>
<dbReference type="Pfam" id="PF19030">
    <property type="entry name" value="TSP1_ADAMTS"/>
    <property type="match status" value="7"/>
</dbReference>
<dbReference type="Gene3D" id="2.60.40.10">
    <property type="entry name" value="Immunoglobulins"/>
    <property type="match status" value="1"/>
</dbReference>
<organism evidence="8">
    <name type="scientific">Haemonchus placei</name>
    <name type="common">Barber's pole worm</name>
    <dbReference type="NCBI Taxonomy" id="6290"/>
    <lineage>
        <taxon>Eukaryota</taxon>
        <taxon>Metazoa</taxon>
        <taxon>Ecdysozoa</taxon>
        <taxon>Nematoda</taxon>
        <taxon>Chromadorea</taxon>
        <taxon>Rhabditida</taxon>
        <taxon>Rhabditina</taxon>
        <taxon>Rhabditomorpha</taxon>
        <taxon>Strongyloidea</taxon>
        <taxon>Trichostrongylidae</taxon>
        <taxon>Haemonchus</taxon>
    </lineage>
</organism>
<dbReference type="EMBL" id="UZAF01019755">
    <property type="protein sequence ID" value="VDO63265.1"/>
    <property type="molecule type" value="Genomic_DNA"/>
</dbReference>
<dbReference type="InterPro" id="IPR003598">
    <property type="entry name" value="Ig_sub2"/>
</dbReference>
<dbReference type="InterPro" id="IPR007110">
    <property type="entry name" value="Ig-like_dom"/>
</dbReference>
<dbReference type="GO" id="GO:0031012">
    <property type="term" value="C:extracellular matrix"/>
    <property type="evidence" value="ECO:0007669"/>
    <property type="project" value="TreeGrafter"/>
</dbReference>
<dbReference type="GO" id="GO:0004222">
    <property type="term" value="F:metalloendopeptidase activity"/>
    <property type="evidence" value="ECO:0007669"/>
    <property type="project" value="TreeGrafter"/>
</dbReference>
<dbReference type="Proteomes" id="UP000268014">
    <property type="component" value="Unassembled WGS sequence"/>
</dbReference>
<dbReference type="InterPro" id="IPR036179">
    <property type="entry name" value="Ig-like_dom_sf"/>
</dbReference>
<protein>
    <submittedName>
        <fullName evidence="8">Ig-like domain-containing protein</fullName>
    </submittedName>
</protein>
<dbReference type="SUPFAM" id="SSF48726">
    <property type="entry name" value="Immunoglobulin"/>
    <property type="match status" value="1"/>
</dbReference>
<dbReference type="GO" id="GO:0009653">
    <property type="term" value="P:anatomical structure morphogenesis"/>
    <property type="evidence" value="ECO:0007669"/>
    <property type="project" value="UniProtKB-ARBA"/>
</dbReference>
<evidence type="ECO:0000313" key="7">
    <source>
        <dbReference type="Proteomes" id="UP000268014"/>
    </source>
</evidence>
<dbReference type="PANTHER" id="PTHR13723">
    <property type="entry name" value="ADAMTS A DISINTEGRIN AND METALLOPROTEASE WITH THROMBOSPONDIN MOTIFS PROTEASE"/>
    <property type="match status" value="1"/>
</dbReference>
<name>A0A0N4WYW5_HAEPC</name>
<evidence type="ECO:0000256" key="3">
    <source>
        <dbReference type="ARBA" id="ARBA00022729"/>
    </source>
</evidence>
<dbReference type="InterPro" id="IPR050439">
    <property type="entry name" value="ADAMTS_ADAMTS-like"/>
</dbReference>
<dbReference type="AlphaFoldDB" id="A0A0N4WYW5"/>
<proteinExistence type="predicted"/>
<accession>A0A0N4WYW5</accession>
<comment type="subcellular location">
    <subcellularLocation>
        <location evidence="1">Secreted</location>
    </subcellularLocation>
</comment>
<keyword evidence="3" id="KW-0732">Signal</keyword>
<dbReference type="PANTHER" id="PTHR13723:SF281">
    <property type="entry name" value="PAPILIN"/>
    <property type="match status" value="1"/>
</dbReference>
<dbReference type="OMA" id="PKVKKEC"/>
<evidence type="ECO:0000259" key="5">
    <source>
        <dbReference type="PROSITE" id="PS50835"/>
    </source>
</evidence>
<reference evidence="8" key="1">
    <citation type="submission" date="2016-04" db="UniProtKB">
        <authorList>
            <consortium name="WormBaseParasite"/>
        </authorList>
    </citation>
    <scope>IDENTIFICATION</scope>
</reference>
<dbReference type="GO" id="GO:0030198">
    <property type="term" value="P:extracellular matrix organization"/>
    <property type="evidence" value="ECO:0007669"/>
    <property type="project" value="TreeGrafter"/>
</dbReference>
<evidence type="ECO:0000256" key="1">
    <source>
        <dbReference type="ARBA" id="ARBA00004613"/>
    </source>
</evidence>
<evidence type="ECO:0000256" key="2">
    <source>
        <dbReference type="ARBA" id="ARBA00022525"/>
    </source>
</evidence>
<sequence>MQKVRYPKKTAPMSLVDTGLPGNGPNVPLRVGKESGEERLVECLGGRDCPFTAKPISEAPCYSGVPCIDQIAQNPQAWTQLDNRIDWGDRKFLDESAYNPVESNGHSPRLVLSSWSECSTTCGPGVQTRTAECMAAHPIAGMIRLPYSECQSCLSSAHTQLFTVNPLSSFLAQAQPSLFEPCEARPCPLQEDSKTNNEEVPFKWENGDWGPCSASCLGGKQKAALLCRETATGRAVPWSQCDARTRPPQLVRQCNQHACPPLWQVSAFGACSVSCGGGTSTRTVKCVRPVSRSGGADAHIVLRDAECPLPKPSETESCGAVVCPASWITGAWTECSASCGSGEQKRSVVCEGRDARGRRERRPEKECGTDEKPPAVQMCSLGGLIWEIESTCGKPQLLTNRVFEQNASERKLTLGIGGVATLYQGTSIKIKCPRKNFDKKKIYWTKNGKRIRNDGENPNKRSYLQVFLLILKRATCLCRVANRIMGFFSFKQQIAHIKVSANGNLRLFHARMEDAGVYECYTDTLQGNVTLRFKYRDEEKPNRLRPSYLQKGHKGKYKNASLFEGTVHSLRPDLPLPKTLPDFISNRFVSTIFKHFKDTLTFQAILSAGSYPEVARELQKHRDTIQARWEMGHWTDCKQATCGVAGYQAREVTCSVMVDGARRTGDPRLCTALASPRPPETRPCHKEECPRWDASDWTEATFLFQCSTAPCQRNGVAKQRRHVKCMTANGEAVDEERCDKTQRPKTRKECENPSCKAEWHASDWGSCSSNCGTGGVQLRLLSCVWAASRAAAGRNCDGRRPPAARSCPLAGSLPPCSPTALPLQQGKFSRKKPFPSGNDSPTCMNFHLISVMQSLLDESCEDNSRYSSRAAAGRNCDGRRPPAARSCPLAGSLPPCSPTALPLQQGKFSRKQPLPSGNDSSTCMNFHLISVMQSLLDESCEDNSRYCDIIKVFHS</sequence>
<dbReference type="InterPro" id="IPR013783">
    <property type="entry name" value="Ig-like_fold"/>
</dbReference>
<dbReference type="STRING" id="6290.A0A0N4WYW5"/>
<dbReference type="SUPFAM" id="SSF82895">
    <property type="entry name" value="TSP-1 type 1 repeat"/>
    <property type="match status" value="6"/>
</dbReference>
<dbReference type="Gene3D" id="2.20.100.10">
    <property type="entry name" value="Thrombospondin type-1 (TSP1) repeat"/>
    <property type="match status" value="6"/>
</dbReference>
<dbReference type="OrthoDB" id="5948003at2759"/>
<dbReference type="FunFam" id="2.20.100.10:FF:000005">
    <property type="entry name" value="ADAM metallopeptidase with thrombospondin type 1 motif 9"/>
    <property type="match status" value="1"/>
</dbReference>
<feature type="domain" description="Ig-like" evidence="5">
    <location>
        <begin position="395"/>
        <end position="530"/>
    </location>
</feature>